<sequence length="121" mass="13102">MTTQAPEQPEPQRLTVTPDGESRLAQLHALYPDLKAAADDAASKLKAVTDAIKVELTQLAPEERRFELAGPADSRTPALQLTYVESQRVDSRRLKAEQPAVYAAYSKPSGSWTLRPATGGA</sequence>
<comment type="caution">
    <text evidence="1">The sequence shown here is derived from an EMBL/GenBank/DDBJ whole genome shotgun (WGS) entry which is preliminary data.</text>
</comment>
<evidence type="ECO:0000313" key="2">
    <source>
        <dbReference type="Proteomes" id="UP001500221"/>
    </source>
</evidence>
<name>A0ABP9Q3G3_9ACTN</name>
<evidence type="ECO:0000313" key="1">
    <source>
        <dbReference type="EMBL" id="GAA5154680.1"/>
    </source>
</evidence>
<keyword evidence="2" id="KW-1185">Reference proteome</keyword>
<dbReference type="EMBL" id="BAABKG010000005">
    <property type="protein sequence ID" value="GAA5154680.1"/>
    <property type="molecule type" value="Genomic_DNA"/>
</dbReference>
<protein>
    <recommendedName>
        <fullName evidence="3">Bacterial CdiA-CT RNAse A domain-containing protein</fullName>
    </recommendedName>
</protein>
<dbReference type="Proteomes" id="UP001500221">
    <property type="component" value="Unassembled WGS sequence"/>
</dbReference>
<evidence type="ECO:0008006" key="3">
    <source>
        <dbReference type="Google" id="ProtNLM"/>
    </source>
</evidence>
<accession>A0ABP9Q3G3</accession>
<reference evidence="2" key="1">
    <citation type="journal article" date="2019" name="Int. J. Syst. Evol. Microbiol.">
        <title>The Global Catalogue of Microorganisms (GCM) 10K type strain sequencing project: providing services to taxonomists for standard genome sequencing and annotation.</title>
        <authorList>
            <consortium name="The Broad Institute Genomics Platform"/>
            <consortium name="The Broad Institute Genome Sequencing Center for Infectious Disease"/>
            <person name="Wu L."/>
            <person name="Ma J."/>
        </authorList>
    </citation>
    <scope>NUCLEOTIDE SEQUENCE [LARGE SCALE GENOMIC DNA]</scope>
    <source>
        <strain evidence="2">JCM 18459</strain>
    </source>
</reference>
<dbReference type="RefSeq" id="WP_345462599.1">
    <property type="nucleotide sequence ID" value="NZ_BAABKG010000005.1"/>
</dbReference>
<proteinExistence type="predicted"/>
<gene>
    <name evidence="1" type="ORF">GCM10023340_38650</name>
</gene>
<organism evidence="1 2">
    <name type="scientific">Nocardioides marinquilinus</name>
    <dbReference type="NCBI Taxonomy" id="1210400"/>
    <lineage>
        <taxon>Bacteria</taxon>
        <taxon>Bacillati</taxon>
        <taxon>Actinomycetota</taxon>
        <taxon>Actinomycetes</taxon>
        <taxon>Propionibacteriales</taxon>
        <taxon>Nocardioidaceae</taxon>
        <taxon>Nocardioides</taxon>
    </lineage>
</organism>